<evidence type="ECO:0000313" key="7">
    <source>
        <dbReference type="EMBL" id="GAV01723.1"/>
    </source>
</evidence>
<dbReference type="STRING" id="947166.A0A1D1VNJ5"/>
<dbReference type="OrthoDB" id="331763at2759"/>
<evidence type="ECO:0000313" key="8">
    <source>
        <dbReference type="Proteomes" id="UP000186922"/>
    </source>
</evidence>
<dbReference type="SMART" id="SM01182">
    <property type="entry name" value="EF-1_beta_acid"/>
    <property type="match status" value="1"/>
</dbReference>
<feature type="region of interest" description="Disordered" evidence="4">
    <location>
        <begin position="65"/>
        <end position="127"/>
    </location>
</feature>
<evidence type="ECO:0000256" key="4">
    <source>
        <dbReference type="SAM" id="MobiDB-lite"/>
    </source>
</evidence>
<proteinExistence type="inferred from homology"/>
<evidence type="ECO:0008006" key="9">
    <source>
        <dbReference type="Google" id="ProtNLM"/>
    </source>
</evidence>
<evidence type="ECO:0000256" key="3">
    <source>
        <dbReference type="ARBA" id="ARBA00022917"/>
    </source>
</evidence>
<dbReference type="PANTHER" id="PTHR11595">
    <property type="entry name" value="EF-HAND AND COILED-COIL DOMAIN-CONTAINING FAMILY MEMBER"/>
    <property type="match status" value="1"/>
</dbReference>
<evidence type="ECO:0000256" key="1">
    <source>
        <dbReference type="ARBA" id="ARBA00007411"/>
    </source>
</evidence>
<keyword evidence="8" id="KW-1185">Reference proteome</keyword>
<dbReference type="InterPro" id="IPR036219">
    <property type="entry name" value="eEF-1beta-like_sf"/>
</dbReference>
<dbReference type="SMART" id="SM00888">
    <property type="entry name" value="EF1_GNE"/>
    <property type="match status" value="1"/>
</dbReference>
<sequence length="236" mass="26165">MVNAFLNDKSKLDVAAIFKAEREFYESKSQFDLDKMPGAMEKLTQMEAEIKNLTEQIKKWGPILERLDAKNSGSQQQQSSGAQSQVKAGGDAGGAGGQKKSEAKPATADDDIDLFGSDEEEEDEEAKKLREERLAAYDTKKAKKPALIAKSSIVLEVKPWDDETDVHEMEKAVRSIEMDGLLWGASKFVEIAYGIKKLQISAVVEDDKVSVDLLEEKITDFEELVQSVDIASFNKI</sequence>
<reference evidence="7 8" key="1">
    <citation type="journal article" date="2016" name="Nat. Commun.">
        <title>Extremotolerant tardigrade genome and improved radiotolerance of human cultured cells by tardigrade-unique protein.</title>
        <authorList>
            <person name="Hashimoto T."/>
            <person name="Horikawa D.D."/>
            <person name="Saito Y."/>
            <person name="Kuwahara H."/>
            <person name="Kozuka-Hata H."/>
            <person name="Shin-I T."/>
            <person name="Minakuchi Y."/>
            <person name="Ohishi K."/>
            <person name="Motoyama A."/>
            <person name="Aizu T."/>
            <person name="Enomoto A."/>
            <person name="Kondo K."/>
            <person name="Tanaka S."/>
            <person name="Hara Y."/>
            <person name="Koshikawa S."/>
            <person name="Sagara H."/>
            <person name="Miura T."/>
            <person name="Yokobori S."/>
            <person name="Miyagawa K."/>
            <person name="Suzuki Y."/>
            <person name="Kubo T."/>
            <person name="Oyama M."/>
            <person name="Kohara Y."/>
            <person name="Fujiyama A."/>
            <person name="Arakawa K."/>
            <person name="Katayama T."/>
            <person name="Toyoda A."/>
            <person name="Kunieda T."/>
        </authorList>
    </citation>
    <scope>NUCLEOTIDE SEQUENCE [LARGE SCALE GENOMIC DNA]</scope>
    <source>
        <strain evidence="7 8">YOKOZUNA-1</strain>
    </source>
</reference>
<dbReference type="GO" id="GO:0005829">
    <property type="term" value="C:cytosol"/>
    <property type="evidence" value="ECO:0007669"/>
    <property type="project" value="TreeGrafter"/>
</dbReference>
<dbReference type="GO" id="GO:0005085">
    <property type="term" value="F:guanyl-nucleotide exchange factor activity"/>
    <property type="evidence" value="ECO:0007669"/>
    <property type="project" value="TreeGrafter"/>
</dbReference>
<evidence type="ECO:0000256" key="2">
    <source>
        <dbReference type="ARBA" id="ARBA00022768"/>
    </source>
</evidence>
<evidence type="ECO:0000259" key="6">
    <source>
        <dbReference type="SMART" id="SM01182"/>
    </source>
</evidence>
<comment type="caution">
    <text evidence="7">The sequence shown here is derived from an EMBL/GenBank/DDBJ whole genome shotgun (WGS) entry which is preliminary data.</text>
</comment>
<dbReference type="GO" id="GO:0003746">
    <property type="term" value="F:translation elongation factor activity"/>
    <property type="evidence" value="ECO:0007669"/>
    <property type="project" value="UniProtKB-KW"/>
</dbReference>
<feature type="compositionally biased region" description="Low complexity" evidence="4">
    <location>
        <begin position="72"/>
        <end position="89"/>
    </location>
</feature>
<dbReference type="EMBL" id="BDGG01000007">
    <property type="protein sequence ID" value="GAV01723.1"/>
    <property type="molecule type" value="Genomic_DNA"/>
</dbReference>
<dbReference type="CDD" id="cd00292">
    <property type="entry name" value="EF1B"/>
    <property type="match status" value="1"/>
</dbReference>
<protein>
    <recommendedName>
        <fullName evidence="9">Translation elongation factor EF1B beta/delta subunit guanine nucleotide exchange domain-containing protein</fullName>
    </recommendedName>
</protein>
<dbReference type="InterPro" id="IPR018940">
    <property type="entry name" value="EF-1_beta_acid_region_euk"/>
</dbReference>
<feature type="domain" description="Translation elongation factor EF1B beta/delta subunit guanine nucleotide exchange" evidence="5">
    <location>
        <begin position="150"/>
        <end position="236"/>
    </location>
</feature>
<dbReference type="InterPro" id="IPR014038">
    <property type="entry name" value="EF1B_bsu/dsu_GNE"/>
</dbReference>
<dbReference type="InterPro" id="IPR014717">
    <property type="entry name" value="Transl_elong_EF1B/ribsomal_bS6"/>
</dbReference>
<organism evidence="7 8">
    <name type="scientific">Ramazzottius varieornatus</name>
    <name type="common">Water bear</name>
    <name type="synonym">Tardigrade</name>
    <dbReference type="NCBI Taxonomy" id="947166"/>
    <lineage>
        <taxon>Eukaryota</taxon>
        <taxon>Metazoa</taxon>
        <taxon>Ecdysozoa</taxon>
        <taxon>Tardigrada</taxon>
        <taxon>Eutardigrada</taxon>
        <taxon>Parachela</taxon>
        <taxon>Hypsibioidea</taxon>
        <taxon>Ramazzottiidae</taxon>
        <taxon>Ramazzottius</taxon>
    </lineage>
</organism>
<gene>
    <name evidence="7" type="primary">RvY_12384-1</name>
    <name evidence="7" type="synonym">RvY_12384.1</name>
    <name evidence="7" type="ORF">RvY_12384</name>
</gene>
<dbReference type="AlphaFoldDB" id="A0A1D1VNJ5"/>
<feature type="compositionally biased region" description="Acidic residues" evidence="4">
    <location>
        <begin position="108"/>
        <end position="124"/>
    </location>
</feature>
<dbReference type="InterPro" id="IPR049720">
    <property type="entry name" value="EF1B_bsu/dsu"/>
</dbReference>
<feature type="domain" description="Elongation factor 1 beta central acidic region eukaryote" evidence="6">
    <location>
        <begin position="114"/>
        <end position="141"/>
    </location>
</feature>
<dbReference type="PANTHER" id="PTHR11595:SF26">
    <property type="entry name" value="ELONGATION FACTOR 1-DELTA"/>
    <property type="match status" value="1"/>
</dbReference>
<dbReference type="GO" id="GO:0005853">
    <property type="term" value="C:eukaryotic translation elongation factor 1 complex"/>
    <property type="evidence" value="ECO:0007669"/>
    <property type="project" value="InterPro"/>
</dbReference>
<dbReference type="FunFam" id="3.30.70.60:FF:000001">
    <property type="entry name" value="Elongation factor 1-beta 1 like"/>
    <property type="match status" value="1"/>
</dbReference>
<dbReference type="Gene3D" id="3.30.70.60">
    <property type="match status" value="1"/>
</dbReference>
<dbReference type="Proteomes" id="UP000186922">
    <property type="component" value="Unassembled WGS sequence"/>
</dbReference>
<accession>A0A1D1VNJ5</accession>
<name>A0A1D1VNJ5_RAMVA</name>
<keyword evidence="3" id="KW-0648">Protein biosynthesis</keyword>
<dbReference type="Pfam" id="PF00736">
    <property type="entry name" value="EF1_GNE"/>
    <property type="match status" value="1"/>
</dbReference>
<evidence type="ECO:0000259" key="5">
    <source>
        <dbReference type="SMART" id="SM00888"/>
    </source>
</evidence>
<dbReference type="Pfam" id="PF10587">
    <property type="entry name" value="EF-1_beta_acid"/>
    <property type="match status" value="1"/>
</dbReference>
<keyword evidence="2" id="KW-0251">Elongation factor</keyword>
<dbReference type="SUPFAM" id="SSF54984">
    <property type="entry name" value="eEF-1beta-like"/>
    <property type="match status" value="1"/>
</dbReference>
<comment type="similarity">
    <text evidence="1">Belongs to the EF-1-beta/EF-1-delta family.</text>
</comment>